<name>A0ABT0J101_9MICO</name>
<dbReference type="CDD" id="cd12922">
    <property type="entry name" value="VKOR_5"/>
    <property type="match status" value="1"/>
</dbReference>
<evidence type="ECO:0000256" key="7">
    <source>
        <dbReference type="ARBA" id="ARBA00023136"/>
    </source>
</evidence>
<keyword evidence="7 11" id="KW-0472">Membrane</keyword>
<evidence type="ECO:0000256" key="9">
    <source>
        <dbReference type="ARBA" id="ARBA00023284"/>
    </source>
</evidence>
<feature type="transmembrane region" description="Helical" evidence="11">
    <location>
        <begin position="125"/>
        <end position="146"/>
    </location>
</feature>
<evidence type="ECO:0000313" key="14">
    <source>
        <dbReference type="Proteomes" id="UP001651050"/>
    </source>
</evidence>
<proteinExistence type="inferred from homology"/>
<comment type="caution">
    <text evidence="13">The sequence shown here is derived from an EMBL/GenBank/DDBJ whole genome shotgun (WGS) entry which is preliminary data.</text>
</comment>
<keyword evidence="3 11" id="KW-0812">Transmembrane</keyword>
<evidence type="ECO:0000313" key="13">
    <source>
        <dbReference type="EMBL" id="MCK9793155.1"/>
    </source>
</evidence>
<evidence type="ECO:0000256" key="1">
    <source>
        <dbReference type="ARBA" id="ARBA00004141"/>
    </source>
</evidence>
<evidence type="ECO:0000256" key="3">
    <source>
        <dbReference type="ARBA" id="ARBA00022692"/>
    </source>
</evidence>
<evidence type="ECO:0000259" key="12">
    <source>
        <dbReference type="SMART" id="SM00756"/>
    </source>
</evidence>
<keyword evidence="6" id="KW-0560">Oxidoreductase</keyword>
<keyword evidence="9" id="KW-0676">Redox-active center</keyword>
<gene>
    <name evidence="13" type="ORF">M1843_05260</name>
</gene>
<dbReference type="Pfam" id="PF07884">
    <property type="entry name" value="VKOR"/>
    <property type="match status" value="1"/>
</dbReference>
<feature type="transmembrane region" description="Helical" evidence="11">
    <location>
        <begin position="152"/>
        <end position="178"/>
    </location>
</feature>
<comment type="similarity">
    <text evidence="2">Belongs to the VKOR family.</text>
</comment>
<dbReference type="RefSeq" id="WP_416343021.1">
    <property type="nucleotide sequence ID" value="NZ_JALQCY010000002.1"/>
</dbReference>
<protein>
    <submittedName>
        <fullName evidence="13">Vitamin K epoxide reductase family protein</fullName>
    </submittedName>
</protein>
<evidence type="ECO:0000256" key="5">
    <source>
        <dbReference type="ARBA" id="ARBA00022989"/>
    </source>
</evidence>
<dbReference type="InterPro" id="IPR038354">
    <property type="entry name" value="VKOR_sf"/>
</dbReference>
<feature type="region of interest" description="Disordered" evidence="10">
    <location>
        <begin position="1"/>
        <end position="21"/>
    </location>
</feature>
<accession>A0ABT0J101</accession>
<feature type="transmembrane region" description="Helical" evidence="11">
    <location>
        <begin position="38"/>
        <end position="59"/>
    </location>
</feature>
<evidence type="ECO:0000256" key="11">
    <source>
        <dbReference type="SAM" id="Phobius"/>
    </source>
</evidence>
<feature type="transmembrane region" description="Helical" evidence="11">
    <location>
        <begin position="199"/>
        <end position="221"/>
    </location>
</feature>
<dbReference type="InterPro" id="IPR041714">
    <property type="entry name" value="VKOR_Actinobacteria"/>
</dbReference>
<organism evidence="13 14">
    <name type="scientific">Isoptericola peretonis</name>
    <dbReference type="NCBI Taxonomy" id="2918523"/>
    <lineage>
        <taxon>Bacteria</taxon>
        <taxon>Bacillati</taxon>
        <taxon>Actinomycetota</taxon>
        <taxon>Actinomycetes</taxon>
        <taxon>Micrococcales</taxon>
        <taxon>Promicromonosporaceae</taxon>
        <taxon>Isoptericola</taxon>
    </lineage>
</organism>
<feature type="compositionally biased region" description="Basic and acidic residues" evidence="10">
    <location>
        <begin position="1"/>
        <end position="13"/>
    </location>
</feature>
<keyword evidence="4" id="KW-0874">Quinone</keyword>
<feature type="transmembrane region" description="Helical" evidence="11">
    <location>
        <begin position="101"/>
        <end position="118"/>
    </location>
</feature>
<dbReference type="EMBL" id="JALQCY010000002">
    <property type="protein sequence ID" value="MCK9793155.1"/>
    <property type="molecule type" value="Genomic_DNA"/>
</dbReference>
<reference evidence="13 14" key="1">
    <citation type="submission" date="2022-02" db="EMBL/GenBank/DDBJ databases">
        <title>The car tank lid bacteriome: a reservoir of bacteria with potential in bioremediation of fuel.</title>
        <authorList>
            <person name="Vidal-Verdu A."/>
            <person name="Gomez-Martinez D."/>
            <person name="Latorre-Perez A."/>
            <person name="Pereto J."/>
            <person name="Porcar M."/>
        </authorList>
    </citation>
    <scope>NUCLEOTIDE SEQUENCE [LARGE SCALE GENOMIC DNA]</scope>
    <source>
        <strain evidence="13 14">4D.3</strain>
    </source>
</reference>
<evidence type="ECO:0000256" key="4">
    <source>
        <dbReference type="ARBA" id="ARBA00022719"/>
    </source>
</evidence>
<feature type="domain" description="Vitamin K epoxide reductase" evidence="12">
    <location>
        <begin position="36"/>
        <end position="177"/>
    </location>
</feature>
<keyword evidence="8" id="KW-1015">Disulfide bond</keyword>
<comment type="subcellular location">
    <subcellularLocation>
        <location evidence="1">Membrane</location>
        <topology evidence="1">Multi-pass membrane protein</topology>
    </subcellularLocation>
</comment>
<dbReference type="Gene3D" id="1.20.1440.130">
    <property type="entry name" value="VKOR domain"/>
    <property type="match status" value="1"/>
</dbReference>
<evidence type="ECO:0000256" key="2">
    <source>
        <dbReference type="ARBA" id="ARBA00006214"/>
    </source>
</evidence>
<dbReference type="Proteomes" id="UP001651050">
    <property type="component" value="Unassembled WGS sequence"/>
</dbReference>
<evidence type="ECO:0000256" key="8">
    <source>
        <dbReference type="ARBA" id="ARBA00023157"/>
    </source>
</evidence>
<dbReference type="SMART" id="SM00756">
    <property type="entry name" value="VKc"/>
    <property type="match status" value="1"/>
</dbReference>
<evidence type="ECO:0000256" key="10">
    <source>
        <dbReference type="SAM" id="MobiDB-lite"/>
    </source>
</evidence>
<keyword evidence="14" id="KW-1185">Reference proteome</keyword>
<sequence length="226" mass="24292">MSPSVRDETHGDAPDGVPADSAAEAALPAGPRGLSTRAYATLLTVLGAIGFGAATWLAIEEYLKLLDPNRVTSCSFNVFLDCGVAMMSWQGTLLGFPNPYLGVAAFPVVITTGVVLLAGARLPRWYHLSLLAVTVAAQLLIFFLMWSSFYALVRLCPACMVVWTILWPLLWFQVVHAVQERHLRVSEGLRRAVVGNRGLVLVIGYVVAVGWLLLAVGGPLVESFGV</sequence>
<keyword evidence="5 11" id="KW-1133">Transmembrane helix</keyword>
<evidence type="ECO:0000256" key="6">
    <source>
        <dbReference type="ARBA" id="ARBA00023002"/>
    </source>
</evidence>
<dbReference type="InterPro" id="IPR012932">
    <property type="entry name" value="VKOR"/>
</dbReference>